<gene>
    <name evidence="4" type="ORF">nbrc107696_09430</name>
</gene>
<evidence type="ECO:0000256" key="2">
    <source>
        <dbReference type="SAM" id="MobiDB-lite"/>
    </source>
</evidence>
<dbReference type="GO" id="GO:0008270">
    <property type="term" value="F:zinc ion binding"/>
    <property type="evidence" value="ECO:0007669"/>
    <property type="project" value="InterPro"/>
</dbReference>
<name>A0A7I9V5G9_9ACTN</name>
<dbReference type="GO" id="GO:0003676">
    <property type="term" value="F:nucleic acid binding"/>
    <property type="evidence" value="ECO:0007669"/>
    <property type="project" value="InterPro"/>
</dbReference>
<keyword evidence="5" id="KW-1185">Reference proteome</keyword>
<dbReference type="SMART" id="SM00507">
    <property type="entry name" value="HNHc"/>
    <property type="match status" value="1"/>
</dbReference>
<protein>
    <recommendedName>
        <fullName evidence="3">HNH nuclease domain-containing protein</fullName>
    </recommendedName>
</protein>
<dbReference type="GO" id="GO:0004519">
    <property type="term" value="F:endonuclease activity"/>
    <property type="evidence" value="ECO:0007669"/>
    <property type="project" value="InterPro"/>
</dbReference>
<feature type="compositionally biased region" description="Basic and acidic residues" evidence="2">
    <location>
        <begin position="257"/>
        <end position="267"/>
    </location>
</feature>
<evidence type="ECO:0000256" key="1">
    <source>
        <dbReference type="ARBA" id="ARBA00023450"/>
    </source>
</evidence>
<dbReference type="InterPro" id="IPR003615">
    <property type="entry name" value="HNH_nuc"/>
</dbReference>
<reference evidence="5" key="1">
    <citation type="submission" date="2019-06" db="EMBL/GenBank/DDBJ databases">
        <title>Gordonia isolated from sludge of a wastewater treatment plant.</title>
        <authorList>
            <person name="Tamura T."/>
            <person name="Aoyama K."/>
            <person name="Kang Y."/>
            <person name="Saito S."/>
            <person name="Akiyama N."/>
            <person name="Yazawa K."/>
            <person name="Gonoi T."/>
            <person name="Mikami Y."/>
        </authorList>
    </citation>
    <scope>NUCLEOTIDE SEQUENCE [LARGE SCALE GENOMIC DNA]</scope>
    <source>
        <strain evidence="5">NBRC 107696</strain>
    </source>
</reference>
<dbReference type="AlphaFoldDB" id="A0A7I9V5G9"/>
<organism evidence="4 5">
    <name type="scientific">Gordonia spumicola</name>
    <dbReference type="NCBI Taxonomy" id="589161"/>
    <lineage>
        <taxon>Bacteria</taxon>
        <taxon>Bacillati</taxon>
        <taxon>Actinomycetota</taxon>
        <taxon>Actinomycetes</taxon>
        <taxon>Mycobacteriales</taxon>
        <taxon>Gordoniaceae</taxon>
        <taxon>Gordonia</taxon>
    </lineage>
</organism>
<dbReference type="Pfam" id="PF02720">
    <property type="entry name" value="DUF222"/>
    <property type="match status" value="1"/>
</dbReference>
<proteinExistence type="inferred from homology"/>
<dbReference type="Pfam" id="PF01844">
    <property type="entry name" value="HNH"/>
    <property type="match status" value="1"/>
</dbReference>
<evidence type="ECO:0000313" key="5">
    <source>
        <dbReference type="Proteomes" id="UP000444960"/>
    </source>
</evidence>
<sequence length="452" mass="47825">MGRALLLYPQLMEGETMFATTIRDFTDHVIDELAPATTAEAESGDSPRLACLLDRASRVGFDDADILSAIVEVARAQNVLAGAQALLVRVADQVGIPVRKRLSMPSLLMEIGVAPAVAHRTVRNGRHAERLDSVARGMRDGYLSPEMADEVGRGVAAVNKRVPLDESEKQILARKLLLHSTPGEVKAAAKAEGIRLAAQSDDPEATPASENSELNEMTLTSDDEGHTVSSISLDALTGEELSAALDPLMRPVPQPDGSRDPRSTAQRRADALGQIIRTYLAGSERPASGGVLPHVSLIVPTAGTPGDGVARLGFTGPVGTATVGLTLCSAAVTAVVVDGEGVPLDVGREHRLMTPGIRKALAARDCGCTFPGCGRPVSWTDAHHIVPWSEGGDTSVENGVLLCRMHHTLVHNSEWQVVIGDDGHPWFIAPGNVQPIRSHARRTLTVHTQAAA</sequence>
<comment type="similarity">
    <text evidence="1">Belongs to the Rv1128c/1148c/1588c/1702c/1945/3466 family.</text>
</comment>
<comment type="caution">
    <text evidence="4">The sequence shown here is derived from an EMBL/GenBank/DDBJ whole genome shotgun (WGS) entry which is preliminary data.</text>
</comment>
<dbReference type="Proteomes" id="UP000444960">
    <property type="component" value="Unassembled WGS sequence"/>
</dbReference>
<feature type="region of interest" description="Disordered" evidence="2">
    <location>
        <begin position="248"/>
        <end position="267"/>
    </location>
</feature>
<accession>A0A7I9V5G9</accession>
<dbReference type="InterPro" id="IPR003870">
    <property type="entry name" value="DUF222"/>
</dbReference>
<feature type="domain" description="HNH nuclease" evidence="3">
    <location>
        <begin position="356"/>
        <end position="408"/>
    </location>
</feature>
<evidence type="ECO:0000313" key="4">
    <source>
        <dbReference type="EMBL" id="GEE00497.1"/>
    </source>
</evidence>
<dbReference type="EMBL" id="BJOV01000002">
    <property type="protein sequence ID" value="GEE00497.1"/>
    <property type="molecule type" value="Genomic_DNA"/>
</dbReference>
<dbReference type="InterPro" id="IPR002711">
    <property type="entry name" value="HNH"/>
</dbReference>
<evidence type="ECO:0000259" key="3">
    <source>
        <dbReference type="SMART" id="SM00507"/>
    </source>
</evidence>
<dbReference type="Gene3D" id="1.10.30.50">
    <property type="match status" value="1"/>
</dbReference>
<dbReference type="CDD" id="cd00085">
    <property type="entry name" value="HNHc"/>
    <property type="match status" value="1"/>
</dbReference>